<dbReference type="InterPro" id="IPR015942">
    <property type="entry name" value="Asp/Glu/hydantoin_racemase"/>
</dbReference>
<dbReference type="PROSITE" id="PS00923">
    <property type="entry name" value="ASP_GLU_RACEMASE_1"/>
    <property type="match status" value="1"/>
</dbReference>
<keyword evidence="5 7" id="KW-0413">Isomerase</keyword>
<dbReference type="Proteomes" id="UP001273505">
    <property type="component" value="Unassembled WGS sequence"/>
</dbReference>
<comment type="similarity">
    <text evidence="7">Belongs to the aspartate/glutamate racemases family.</text>
</comment>
<dbReference type="InterPro" id="IPR001920">
    <property type="entry name" value="Asp/Glu_race"/>
</dbReference>
<evidence type="ECO:0000256" key="6">
    <source>
        <dbReference type="ARBA" id="ARBA00023316"/>
    </source>
</evidence>
<feature type="active site" description="Proton donor/acceptor" evidence="7">
    <location>
        <position position="80"/>
    </location>
</feature>
<dbReference type="PANTHER" id="PTHR21198:SF2">
    <property type="entry name" value="GLUTAMATE RACEMASE"/>
    <property type="match status" value="1"/>
</dbReference>
<dbReference type="EMBL" id="JAXAFO010000067">
    <property type="protein sequence ID" value="MDX6851506.1"/>
    <property type="molecule type" value="Genomic_DNA"/>
</dbReference>
<dbReference type="EC" id="5.1.1.3" evidence="2 7"/>
<feature type="active site" description="Proton donor/acceptor" evidence="7">
    <location>
        <position position="198"/>
    </location>
</feature>
<keyword evidence="3 7" id="KW-0133">Cell shape</keyword>
<evidence type="ECO:0000256" key="3">
    <source>
        <dbReference type="ARBA" id="ARBA00022960"/>
    </source>
</evidence>
<accession>A0ABU4S2X8</accession>
<evidence type="ECO:0000256" key="7">
    <source>
        <dbReference type="HAMAP-Rule" id="MF_00258"/>
    </source>
</evidence>
<dbReference type="InterPro" id="IPR018187">
    <property type="entry name" value="Asp/Glu_racemase_AS_1"/>
</dbReference>
<keyword evidence="6 7" id="KW-0961">Cell wall biogenesis/degradation</keyword>
<dbReference type="NCBIfam" id="TIGR00067">
    <property type="entry name" value="glut_race"/>
    <property type="match status" value="1"/>
</dbReference>
<evidence type="ECO:0000313" key="9">
    <source>
        <dbReference type="Proteomes" id="UP001273505"/>
    </source>
</evidence>
<gene>
    <name evidence="7 8" type="primary">murI</name>
    <name evidence="8" type="ORF">SCD92_19215</name>
</gene>
<evidence type="ECO:0000313" key="8">
    <source>
        <dbReference type="EMBL" id="MDX6851506.1"/>
    </source>
</evidence>
<sequence length="276" mass="29710">MTKSANSPQVLLFDSGVGGLTIAREIRLLCPNVTLNYLSDNAGFPYGNKSSDFVVSRCLTLVKYMVEQVNPKLTLVIIACNTASTLALPALREQIGVPIIGVVPAIKPAAALSSNQYFGLLATPATVRRAYTQKLIRDFAANCTVVPVGSASLVQLAESKLQGKAVDLDQLRSILNPFVRLSKQNPTPEKLDTLVLACTHFPLLRDEISEVLERPINVIDSGLAIAKRTLSLLPGPDTEKPELGIYWTTEPAQTAPQPPDWIGNGYFSAGEIISAI</sequence>
<name>A0ABU4S2X8_9GAMM</name>
<comment type="catalytic activity">
    <reaction evidence="1 7">
        <text>L-glutamate = D-glutamate</text>
        <dbReference type="Rhea" id="RHEA:12813"/>
        <dbReference type="ChEBI" id="CHEBI:29985"/>
        <dbReference type="ChEBI" id="CHEBI:29986"/>
        <dbReference type="EC" id="5.1.1.3"/>
    </reaction>
</comment>
<dbReference type="RefSeq" id="WP_302721205.1">
    <property type="nucleotide sequence ID" value="NZ_JAULRU010000264.1"/>
</dbReference>
<feature type="binding site" evidence="7">
    <location>
        <begin position="81"/>
        <end position="82"/>
    </location>
    <ligand>
        <name>substrate</name>
    </ligand>
</feature>
<feature type="binding site" evidence="7">
    <location>
        <begin position="46"/>
        <end position="47"/>
    </location>
    <ligand>
        <name>substrate</name>
    </ligand>
</feature>
<dbReference type="InterPro" id="IPR004391">
    <property type="entry name" value="Glu_race"/>
</dbReference>
<dbReference type="InterPro" id="IPR033134">
    <property type="entry name" value="Asp/Glu_racemase_AS_2"/>
</dbReference>
<dbReference type="SUPFAM" id="SSF53681">
    <property type="entry name" value="Aspartate/glutamate racemase"/>
    <property type="match status" value="2"/>
</dbReference>
<dbReference type="Gene3D" id="3.40.50.1860">
    <property type="match status" value="2"/>
</dbReference>
<comment type="pathway">
    <text evidence="7">Cell wall biogenesis; peptidoglycan biosynthesis.</text>
</comment>
<protein>
    <recommendedName>
        <fullName evidence="2 7">Glutamate racemase</fullName>
        <ecNumber evidence="2 7">5.1.1.3</ecNumber>
    </recommendedName>
</protein>
<feature type="binding site" evidence="7">
    <location>
        <begin position="14"/>
        <end position="15"/>
    </location>
    <ligand>
        <name>substrate</name>
    </ligand>
</feature>
<comment type="caution">
    <text evidence="8">The sequence shown here is derived from an EMBL/GenBank/DDBJ whole genome shotgun (WGS) entry which is preliminary data.</text>
</comment>
<dbReference type="Pfam" id="PF01177">
    <property type="entry name" value="Asp_Glu_race"/>
    <property type="match status" value="1"/>
</dbReference>
<evidence type="ECO:0000256" key="5">
    <source>
        <dbReference type="ARBA" id="ARBA00023235"/>
    </source>
</evidence>
<keyword evidence="9" id="KW-1185">Reference proteome</keyword>
<dbReference type="HAMAP" id="MF_00258">
    <property type="entry name" value="Glu_racemase"/>
    <property type="match status" value="1"/>
</dbReference>
<feature type="binding site" evidence="7">
    <location>
        <begin position="199"/>
        <end position="200"/>
    </location>
    <ligand>
        <name>substrate</name>
    </ligand>
</feature>
<evidence type="ECO:0000256" key="1">
    <source>
        <dbReference type="ARBA" id="ARBA00001602"/>
    </source>
</evidence>
<comment type="function">
    <text evidence="7">Provides the (R)-glutamate required for cell wall biosynthesis.</text>
</comment>
<organism evidence="8 9">
    <name type="scientific">Gilvimarinus gilvus</name>
    <dbReference type="NCBI Taxonomy" id="3058038"/>
    <lineage>
        <taxon>Bacteria</taxon>
        <taxon>Pseudomonadati</taxon>
        <taxon>Pseudomonadota</taxon>
        <taxon>Gammaproteobacteria</taxon>
        <taxon>Cellvibrionales</taxon>
        <taxon>Cellvibrionaceae</taxon>
        <taxon>Gilvimarinus</taxon>
    </lineage>
</organism>
<dbReference type="PANTHER" id="PTHR21198">
    <property type="entry name" value="GLUTAMATE RACEMASE"/>
    <property type="match status" value="1"/>
</dbReference>
<keyword evidence="4 7" id="KW-0573">Peptidoglycan synthesis</keyword>
<dbReference type="GO" id="GO:0008881">
    <property type="term" value="F:glutamate racemase activity"/>
    <property type="evidence" value="ECO:0007669"/>
    <property type="project" value="UniProtKB-EC"/>
</dbReference>
<dbReference type="PROSITE" id="PS00924">
    <property type="entry name" value="ASP_GLU_RACEMASE_2"/>
    <property type="match status" value="1"/>
</dbReference>
<reference evidence="8 9" key="1">
    <citation type="submission" date="2023-11" db="EMBL/GenBank/DDBJ databases">
        <title>Gilvimarinus fulvus sp. nov., isolated from the surface of Kelp.</title>
        <authorList>
            <person name="Sun Y.Y."/>
            <person name="Gong Y."/>
            <person name="Du Z.J."/>
        </authorList>
    </citation>
    <scope>NUCLEOTIDE SEQUENCE [LARGE SCALE GENOMIC DNA]</scope>
    <source>
        <strain evidence="8 9">SDUM040013</strain>
    </source>
</reference>
<evidence type="ECO:0000256" key="4">
    <source>
        <dbReference type="ARBA" id="ARBA00022984"/>
    </source>
</evidence>
<proteinExistence type="inferred from homology"/>
<evidence type="ECO:0000256" key="2">
    <source>
        <dbReference type="ARBA" id="ARBA00013090"/>
    </source>
</evidence>